<keyword evidence="2" id="KW-1185">Reference proteome</keyword>
<dbReference type="HOGENOM" id="CLU_719824_0_0_1"/>
<proteinExistence type="predicted"/>
<accession>A0A0C3NRR2</accession>
<evidence type="ECO:0000313" key="2">
    <source>
        <dbReference type="Proteomes" id="UP000053257"/>
    </source>
</evidence>
<dbReference type="OrthoDB" id="10003767at2759"/>
<gene>
    <name evidence="1" type="ORF">PHLGIDRAFT_127377</name>
</gene>
<dbReference type="EMBL" id="KN840489">
    <property type="protein sequence ID" value="KIP07864.1"/>
    <property type="molecule type" value="Genomic_DNA"/>
</dbReference>
<evidence type="ECO:0000313" key="1">
    <source>
        <dbReference type="EMBL" id="KIP07864.1"/>
    </source>
</evidence>
<dbReference type="PANTHER" id="PTHR21310:SF13">
    <property type="entry name" value="AMINOGLYCOSIDE PHOSPHOTRANSFERASE DOMAIN-CONTAINING PROTEIN"/>
    <property type="match status" value="1"/>
</dbReference>
<protein>
    <recommendedName>
        <fullName evidence="3">Aminoglycoside phosphotransferase domain-containing protein</fullName>
    </recommendedName>
</protein>
<organism evidence="1 2">
    <name type="scientific">Phlebiopsis gigantea (strain 11061_1 CR5-6)</name>
    <name type="common">White-rot fungus</name>
    <name type="synonym">Peniophora gigantea</name>
    <dbReference type="NCBI Taxonomy" id="745531"/>
    <lineage>
        <taxon>Eukaryota</taxon>
        <taxon>Fungi</taxon>
        <taxon>Dikarya</taxon>
        <taxon>Basidiomycota</taxon>
        <taxon>Agaricomycotina</taxon>
        <taxon>Agaricomycetes</taxon>
        <taxon>Polyporales</taxon>
        <taxon>Phanerochaetaceae</taxon>
        <taxon>Phlebiopsis</taxon>
    </lineage>
</organism>
<evidence type="ECO:0008006" key="3">
    <source>
        <dbReference type="Google" id="ProtNLM"/>
    </source>
</evidence>
<sequence length="384" mass="42604">MMKNIGVPVFDQYGIQHVVPGCPRSYEDWTLGESTSREHERFVESLEEALCGVVYQTKLRGQNTHQTYEVMLEGGEVYVVQKSQNWGDAEKQTWARNRAACETTILEWLEQRAPIIPAPRVLYAIPDYSILTKAPGKTLLECFGGFDVHRKETTIISYAHIAVELFQLEVPQRIGTLARGSGKDALAVVPRLGAPPAHSADSVYDSLEAFVGYLFACARDVAFAMETAADAADLLAKLEQRAARVIAGLPARALRCALMKDGGPAESSVLVDERTGVVTSVVDWAAHSVVPRVLAAEHPSWLRYDGVHDPAFARGAKWWMASPAESARLCGLFEQVVRSKSEIFYEALVAGRELRAILEWLPQLVEGEHACQRLRKWMQATRIL</sequence>
<reference evidence="1 2" key="1">
    <citation type="journal article" date="2014" name="PLoS Genet.">
        <title>Analysis of the Phlebiopsis gigantea genome, transcriptome and secretome provides insight into its pioneer colonization strategies of wood.</title>
        <authorList>
            <person name="Hori C."/>
            <person name="Ishida T."/>
            <person name="Igarashi K."/>
            <person name="Samejima M."/>
            <person name="Suzuki H."/>
            <person name="Master E."/>
            <person name="Ferreira P."/>
            <person name="Ruiz-Duenas F.J."/>
            <person name="Held B."/>
            <person name="Canessa P."/>
            <person name="Larrondo L.F."/>
            <person name="Schmoll M."/>
            <person name="Druzhinina I.S."/>
            <person name="Kubicek C.P."/>
            <person name="Gaskell J.A."/>
            <person name="Kersten P."/>
            <person name="St John F."/>
            <person name="Glasner J."/>
            <person name="Sabat G."/>
            <person name="Splinter BonDurant S."/>
            <person name="Syed K."/>
            <person name="Yadav J."/>
            <person name="Mgbeahuruike A.C."/>
            <person name="Kovalchuk A."/>
            <person name="Asiegbu F.O."/>
            <person name="Lackner G."/>
            <person name="Hoffmeister D."/>
            <person name="Rencoret J."/>
            <person name="Gutierrez A."/>
            <person name="Sun H."/>
            <person name="Lindquist E."/>
            <person name="Barry K."/>
            <person name="Riley R."/>
            <person name="Grigoriev I.V."/>
            <person name="Henrissat B."/>
            <person name="Kues U."/>
            <person name="Berka R.M."/>
            <person name="Martinez A.T."/>
            <person name="Covert S.F."/>
            <person name="Blanchette R.A."/>
            <person name="Cullen D."/>
        </authorList>
    </citation>
    <scope>NUCLEOTIDE SEQUENCE [LARGE SCALE GENOMIC DNA]</scope>
    <source>
        <strain evidence="1 2">11061_1 CR5-6</strain>
    </source>
</reference>
<name>A0A0C3NRR2_PHLG1</name>
<dbReference type="AlphaFoldDB" id="A0A0C3NRR2"/>
<dbReference type="Proteomes" id="UP000053257">
    <property type="component" value="Unassembled WGS sequence"/>
</dbReference>
<dbReference type="PANTHER" id="PTHR21310">
    <property type="entry name" value="AMINOGLYCOSIDE PHOSPHOTRANSFERASE-RELATED-RELATED"/>
    <property type="match status" value="1"/>
</dbReference>
<dbReference type="InterPro" id="IPR051678">
    <property type="entry name" value="AGP_Transferase"/>
</dbReference>